<gene>
    <name evidence="1" type="ORF">A6P07_06280</name>
</gene>
<protein>
    <submittedName>
        <fullName evidence="1">Uncharacterized protein</fullName>
    </submittedName>
</protein>
<comment type="caution">
    <text evidence="1">The sequence shown here is derived from an EMBL/GenBank/DDBJ whole genome shotgun (WGS) entry which is preliminary data.</text>
</comment>
<evidence type="ECO:0000313" key="2">
    <source>
        <dbReference type="Proteomes" id="UP000094893"/>
    </source>
</evidence>
<organism evidence="1 2">
    <name type="scientific">Acidithiobacillus thiooxidans</name>
    <name type="common">Thiobacillus thiooxidans</name>
    <dbReference type="NCBI Taxonomy" id="930"/>
    <lineage>
        <taxon>Bacteria</taxon>
        <taxon>Pseudomonadati</taxon>
        <taxon>Pseudomonadota</taxon>
        <taxon>Acidithiobacillia</taxon>
        <taxon>Acidithiobacillales</taxon>
        <taxon>Acidithiobacillaceae</taxon>
        <taxon>Acidithiobacillus</taxon>
    </lineage>
</organism>
<name>A0A1C2IDU8_ACITH</name>
<dbReference type="EMBL" id="LWSA01000076">
    <property type="protein sequence ID" value="OCX74146.1"/>
    <property type="molecule type" value="Genomic_DNA"/>
</dbReference>
<proteinExistence type="predicted"/>
<dbReference type="AlphaFoldDB" id="A0A1C2IDU8"/>
<reference evidence="1 2" key="1">
    <citation type="journal article" date="2016" name="Int. J. Mol. Sci.">
        <title>Comparative genomics of the extreme acidophile Acidithiobacillus thiooxidans reveals intraspecific divergence and niche adaptation.</title>
        <authorList>
            <person name="Zhang X."/>
            <person name="Feng X."/>
            <person name="Tao J."/>
            <person name="Ma L."/>
            <person name="Xiao Y."/>
            <person name="Liang Y."/>
            <person name="Liu X."/>
            <person name="Yin H."/>
        </authorList>
    </citation>
    <scope>NUCLEOTIDE SEQUENCE [LARGE SCALE GENOMIC DNA]</scope>
    <source>
        <strain evidence="1 2">A02</strain>
    </source>
</reference>
<accession>A0A1C2IDU8</accession>
<sequence length="79" mass="9270">MHKPTERKKEKYSKSTKHVHLIDQWNVYNELRIGLKLGNASNIMNKYFHILDMIMNHFGHTDELGAQTKAKWFLVISSG</sequence>
<evidence type="ECO:0000313" key="1">
    <source>
        <dbReference type="EMBL" id="OCX74146.1"/>
    </source>
</evidence>
<dbReference type="Proteomes" id="UP000094893">
    <property type="component" value="Unassembled WGS sequence"/>
</dbReference>